<organism evidence="1 2">
    <name type="scientific">Campylobacter gracilis RM3268</name>
    <dbReference type="NCBI Taxonomy" id="553220"/>
    <lineage>
        <taxon>Bacteria</taxon>
        <taxon>Pseudomonadati</taxon>
        <taxon>Campylobacterota</taxon>
        <taxon>Epsilonproteobacteria</taxon>
        <taxon>Campylobacterales</taxon>
        <taxon>Campylobacteraceae</taxon>
        <taxon>Campylobacter</taxon>
    </lineage>
</organism>
<name>C8PF61_9BACT</name>
<keyword evidence="2" id="KW-1185">Reference proteome</keyword>
<dbReference type="AlphaFoldDB" id="C8PF61"/>
<dbReference type="RefSeq" id="WP_005869795.1">
    <property type="nucleotide sequence ID" value="NZ_ACYG01000009.1"/>
</dbReference>
<protein>
    <submittedName>
        <fullName evidence="1">Uncharacterized protein</fullName>
    </submittedName>
</protein>
<gene>
    <name evidence="1" type="ORF">CAMGR0001_2702</name>
</gene>
<reference evidence="1 2" key="1">
    <citation type="submission" date="2009-07" db="EMBL/GenBank/DDBJ databases">
        <authorList>
            <person name="Madupu R."/>
            <person name="Sebastian Y."/>
            <person name="Durkin A.S."/>
            <person name="Torralba M."/>
            <person name="Methe B."/>
            <person name="Sutton G.G."/>
            <person name="Strausberg R.L."/>
            <person name="Nelson K.E."/>
        </authorList>
    </citation>
    <scope>NUCLEOTIDE SEQUENCE [LARGE SCALE GENOMIC DNA]</scope>
    <source>
        <strain evidence="1 2">RM3268</strain>
    </source>
</reference>
<sequence>MKADSRLNFKHRISKLNLTGGIYQPNLKMKFGCIELCRACG</sequence>
<evidence type="ECO:0000313" key="2">
    <source>
        <dbReference type="Proteomes" id="UP000005709"/>
    </source>
</evidence>
<comment type="caution">
    <text evidence="1">The sequence shown here is derived from an EMBL/GenBank/DDBJ whole genome shotgun (WGS) entry which is preliminary data.</text>
</comment>
<dbReference type="Proteomes" id="UP000005709">
    <property type="component" value="Unassembled WGS sequence"/>
</dbReference>
<dbReference type="EMBL" id="ACYG01000009">
    <property type="protein sequence ID" value="EEV18689.1"/>
    <property type="molecule type" value="Genomic_DNA"/>
</dbReference>
<accession>C8PF61</accession>
<proteinExistence type="predicted"/>
<evidence type="ECO:0000313" key="1">
    <source>
        <dbReference type="EMBL" id="EEV18689.1"/>
    </source>
</evidence>